<dbReference type="EMBL" id="JANPWB010000007">
    <property type="protein sequence ID" value="KAJ1174030.1"/>
    <property type="molecule type" value="Genomic_DNA"/>
</dbReference>
<accession>A0AAV7TCT0</accession>
<dbReference type="AlphaFoldDB" id="A0AAV7TCT0"/>
<name>A0AAV7TCT0_PLEWA</name>
<gene>
    <name evidence="1" type="ORF">NDU88_005854</name>
</gene>
<comment type="caution">
    <text evidence="1">The sequence shown here is derived from an EMBL/GenBank/DDBJ whole genome shotgun (WGS) entry which is preliminary data.</text>
</comment>
<organism evidence="1 2">
    <name type="scientific">Pleurodeles waltl</name>
    <name type="common">Iberian ribbed newt</name>
    <dbReference type="NCBI Taxonomy" id="8319"/>
    <lineage>
        <taxon>Eukaryota</taxon>
        <taxon>Metazoa</taxon>
        <taxon>Chordata</taxon>
        <taxon>Craniata</taxon>
        <taxon>Vertebrata</taxon>
        <taxon>Euteleostomi</taxon>
        <taxon>Amphibia</taxon>
        <taxon>Batrachia</taxon>
        <taxon>Caudata</taxon>
        <taxon>Salamandroidea</taxon>
        <taxon>Salamandridae</taxon>
        <taxon>Pleurodelinae</taxon>
        <taxon>Pleurodeles</taxon>
    </lineage>
</organism>
<proteinExistence type="predicted"/>
<keyword evidence="2" id="KW-1185">Reference proteome</keyword>
<protein>
    <submittedName>
        <fullName evidence="1">Uncharacterized protein</fullName>
    </submittedName>
</protein>
<sequence>MPTRTDMRLISNKHYAVRINRENIIQWNEKGTERRARWRPRNAAAKRLLRPRKPPSVAAALPRVGASFDSRA</sequence>
<reference evidence="1" key="1">
    <citation type="journal article" date="2022" name="bioRxiv">
        <title>Sequencing and chromosome-scale assembly of the giantPleurodeles waltlgenome.</title>
        <authorList>
            <person name="Brown T."/>
            <person name="Elewa A."/>
            <person name="Iarovenko S."/>
            <person name="Subramanian E."/>
            <person name="Araus A.J."/>
            <person name="Petzold A."/>
            <person name="Susuki M."/>
            <person name="Suzuki K.-i.T."/>
            <person name="Hayashi T."/>
            <person name="Toyoda A."/>
            <person name="Oliveira C."/>
            <person name="Osipova E."/>
            <person name="Leigh N.D."/>
            <person name="Simon A."/>
            <person name="Yun M.H."/>
        </authorList>
    </citation>
    <scope>NUCLEOTIDE SEQUENCE</scope>
    <source>
        <strain evidence="1">20211129_DDA</strain>
        <tissue evidence="1">Liver</tissue>
    </source>
</reference>
<dbReference type="Proteomes" id="UP001066276">
    <property type="component" value="Chromosome 4_1"/>
</dbReference>
<evidence type="ECO:0000313" key="2">
    <source>
        <dbReference type="Proteomes" id="UP001066276"/>
    </source>
</evidence>
<evidence type="ECO:0000313" key="1">
    <source>
        <dbReference type="EMBL" id="KAJ1174030.1"/>
    </source>
</evidence>